<dbReference type="EMBL" id="AZJT01000004">
    <property type="protein sequence ID" value="ETW91881.1"/>
    <property type="molecule type" value="Genomic_DNA"/>
</dbReference>
<proteinExistence type="predicted"/>
<sequence length="50" mass="5780">MSKKGPKDCFEVIIDLAYFLLHGVKKLIHPLILKVKKQMLIEVVIISELF</sequence>
<dbReference type="HOGENOM" id="CLU_215473_0_0_9"/>
<dbReference type="Proteomes" id="UP000024559">
    <property type="component" value="Chromosome"/>
</dbReference>
<comment type="caution">
    <text evidence="1">The sequence shown here is derived from an EMBL/GenBank/DDBJ whole genome shotgun (WGS) entry which is preliminary data.</text>
</comment>
<organism evidence="1 2">
    <name type="scientific">Streptococcus thermophilus M17PTZA496</name>
    <dbReference type="NCBI Taxonomy" id="1433289"/>
    <lineage>
        <taxon>Bacteria</taxon>
        <taxon>Bacillati</taxon>
        <taxon>Bacillota</taxon>
        <taxon>Bacilli</taxon>
        <taxon>Lactobacillales</taxon>
        <taxon>Streptococcaceae</taxon>
        <taxon>Streptococcus</taxon>
    </lineage>
</organism>
<gene>
    <name evidence="1" type="ORF">X841_00190</name>
</gene>
<name>A0A0E2Q3T0_STRTR</name>
<evidence type="ECO:0000313" key="1">
    <source>
        <dbReference type="EMBL" id="ETW91881.1"/>
    </source>
</evidence>
<evidence type="ECO:0000313" key="2">
    <source>
        <dbReference type="Proteomes" id="UP000024559"/>
    </source>
</evidence>
<dbReference type="AlphaFoldDB" id="A0A0E2Q3T0"/>
<accession>A0A0E2Q3T0</accession>
<protein>
    <submittedName>
        <fullName evidence="1">Uncharacterized protein</fullName>
    </submittedName>
</protein>
<reference evidence="2" key="1">
    <citation type="submission" date="2013-12" db="EMBL/GenBank/DDBJ databases">
        <title>Genome sequences of Streptococcus thermophilus strains MTH17CL396 and M17PTZA496 isolated from Fontina cheese in Valle d'Aosta region (Italy).</title>
        <authorList>
            <person name="Treu L."/>
            <person name="Giacomini A."/>
            <person name="Corich V."/>
            <person name="Vendramin V."/>
            <person name="Bovo B."/>
        </authorList>
    </citation>
    <scope>NUCLEOTIDE SEQUENCE [LARGE SCALE GENOMIC DNA]</scope>
    <source>
        <strain evidence="2">M17PTZA496</strain>
    </source>
</reference>